<evidence type="ECO:0000313" key="1">
    <source>
        <dbReference type="EMBL" id="MFC5510611.1"/>
    </source>
</evidence>
<accession>A0ABW0PEY4</accession>
<keyword evidence="2" id="KW-1185">Reference proteome</keyword>
<sequence length="150" mass="18082">MRFERQQRYGPRPLTDRQRAAYARKLAKEQARYPLFADHVAAEQRPLDQEIKRREEHATRWESDRRQFLADVWRRARAAYFAQPEEIRMRIRQKWRTWAGPCTATYFASMVDVESGEQARRLARLEAEFAPVRERIWRQVCAERSSTLDL</sequence>
<organism evidence="1 2">
    <name type="scientific">Massilia jejuensis</name>
    <dbReference type="NCBI Taxonomy" id="648894"/>
    <lineage>
        <taxon>Bacteria</taxon>
        <taxon>Pseudomonadati</taxon>
        <taxon>Pseudomonadota</taxon>
        <taxon>Betaproteobacteria</taxon>
        <taxon>Burkholderiales</taxon>
        <taxon>Oxalobacteraceae</taxon>
        <taxon>Telluria group</taxon>
        <taxon>Massilia</taxon>
    </lineage>
</organism>
<reference evidence="2" key="1">
    <citation type="journal article" date="2019" name="Int. J. Syst. Evol. Microbiol.">
        <title>The Global Catalogue of Microorganisms (GCM) 10K type strain sequencing project: providing services to taxonomists for standard genome sequencing and annotation.</title>
        <authorList>
            <consortium name="The Broad Institute Genomics Platform"/>
            <consortium name="The Broad Institute Genome Sequencing Center for Infectious Disease"/>
            <person name="Wu L."/>
            <person name="Ma J."/>
        </authorList>
    </citation>
    <scope>NUCLEOTIDE SEQUENCE [LARGE SCALE GENOMIC DNA]</scope>
    <source>
        <strain evidence="2">CCUG 38813</strain>
    </source>
</reference>
<comment type="caution">
    <text evidence="1">The sequence shown here is derived from an EMBL/GenBank/DDBJ whole genome shotgun (WGS) entry which is preliminary data.</text>
</comment>
<gene>
    <name evidence="1" type="ORF">ACFPOU_05690</name>
</gene>
<evidence type="ECO:0000313" key="2">
    <source>
        <dbReference type="Proteomes" id="UP001596031"/>
    </source>
</evidence>
<name>A0ABW0PEY4_9BURK</name>
<evidence type="ECO:0008006" key="3">
    <source>
        <dbReference type="Google" id="ProtNLM"/>
    </source>
</evidence>
<proteinExistence type="predicted"/>
<dbReference type="EMBL" id="JBHSMS010000022">
    <property type="protein sequence ID" value="MFC5510611.1"/>
    <property type="molecule type" value="Genomic_DNA"/>
</dbReference>
<dbReference type="Proteomes" id="UP001596031">
    <property type="component" value="Unassembled WGS sequence"/>
</dbReference>
<protein>
    <recommendedName>
        <fullName evidence="3">DUF3106 domain-containing protein</fullName>
    </recommendedName>
</protein>
<dbReference type="RefSeq" id="WP_259213710.1">
    <property type="nucleotide sequence ID" value="NZ_JBHSMS010000022.1"/>
</dbReference>